<dbReference type="PANTHER" id="PTHR36566:SF1">
    <property type="entry name" value="PYRIDINIUM-3,5-BISTHIOCARBOXYLIC ACID MONONUCLEOTIDE NICKEL INSERTION PROTEIN"/>
    <property type="match status" value="1"/>
</dbReference>
<dbReference type="PANTHER" id="PTHR36566">
    <property type="entry name" value="NICKEL INSERTION PROTEIN-RELATED"/>
    <property type="match status" value="1"/>
</dbReference>
<name>A0A9D2K1U5_9FIRM</name>
<feature type="compositionally biased region" description="Basic and acidic residues" evidence="3">
    <location>
        <begin position="72"/>
        <end position="100"/>
    </location>
</feature>
<proteinExistence type="inferred from homology"/>
<protein>
    <recommendedName>
        <fullName evidence="2">Pyridinium-3,5-bisthiocarboxylic acid mononucleotide nickel insertion protein</fullName>
        <shortName evidence="2">P2TMN nickel insertion protein</shortName>
        <ecNumber evidence="2">4.99.1.12</ecNumber>
    </recommendedName>
    <alternativeName>
        <fullName evidence="2">Nickel-pincer cofactor biosynthesis protein LarC</fullName>
    </alternativeName>
</protein>
<dbReference type="Pfam" id="PF01969">
    <property type="entry name" value="Ni_insertion"/>
    <property type="match status" value="1"/>
</dbReference>
<dbReference type="Gene3D" id="3.30.70.1380">
    <property type="entry name" value="Transcriptional regulatory protein pf0864 domain like"/>
    <property type="match status" value="1"/>
</dbReference>
<dbReference type="GO" id="GO:0051604">
    <property type="term" value="P:protein maturation"/>
    <property type="evidence" value="ECO:0007669"/>
    <property type="project" value="UniProtKB-UniRule"/>
</dbReference>
<comment type="similarity">
    <text evidence="2">Belongs to the LarC family.</text>
</comment>
<keyword evidence="1 2" id="KW-0533">Nickel</keyword>
<dbReference type="NCBIfam" id="TIGR00299">
    <property type="entry name" value="nickel pincer cofactor biosynthesis protein LarC"/>
    <property type="match status" value="1"/>
</dbReference>
<evidence type="ECO:0000256" key="2">
    <source>
        <dbReference type="HAMAP-Rule" id="MF_01074"/>
    </source>
</evidence>
<comment type="catalytic activity">
    <reaction evidence="2">
        <text>Ni(II)-pyridinium-3,5-bisthiocarboxylate mononucleotide = pyridinium-3,5-bisthiocarboxylate mononucleotide + Ni(2+)</text>
        <dbReference type="Rhea" id="RHEA:54784"/>
        <dbReference type="ChEBI" id="CHEBI:49786"/>
        <dbReference type="ChEBI" id="CHEBI:137372"/>
        <dbReference type="ChEBI" id="CHEBI:137373"/>
        <dbReference type="EC" id="4.99.1.12"/>
    </reaction>
</comment>
<sequence length="424" mass="47394">MSDKNTLYLECRSGISGDMTVAALLDLGATEENLRQTLAKLPVGGYEIKVQRLIKNGLEVCDFDVILEEEAEHSHEHVHDTEAHEDHHSHEHIHGDNQEHHHSHGGHAHAHIHRTWKDIEEILEAVDLKPRVLELSRQMFRSVAEAEGKAHGCPPEKVHFHEVGAVDSIVDIVGTAACLEELGVEKVLVSDLWEGSGHVRCQHGVLPVPVPAVLEIAAAHHLTLRLTEQQGEMVTPTGAAIAALSEGQRPSRFRVKKVGLGAGKKEFPKANILRAMLIEEEPEGDLWLLETNIDDCTGETLGYAMECLLEAGARDAFFTPVYMKKNRPAYKLSVLCDEEHIREMDDILFRETTTIGVRRCRVERDILERRLAEVETPLGTAKVKVCTLPDGGEVFYPEYESVRELARKSGKSYREVYRAVKEKA</sequence>
<dbReference type="EC" id="4.99.1.12" evidence="2"/>
<reference evidence="4" key="2">
    <citation type="submission" date="2021-04" db="EMBL/GenBank/DDBJ databases">
        <authorList>
            <person name="Gilroy R."/>
        </authorList>
    </citation>
    <scope>NUCLEOTIDE SEQUENCE</scope>
    <source>
        <strain evidence="4">CHK196-3914</strain>
    </source>
</reference>
<keyword evidence="2" id="KW-0456">Lyase</keyword>
<dbReference type="InterPro" id="IPR002822">
    <property type="entry name" value="Ni_insertion"/>
</dbReference>
<dbReference type="GO" id="GO:0016829">
    <property type="term" value="F:lyase activity"/>
    <property type="evidence" value="ECO:0007669"/>
    <property type="project" value="UniProtKB-UniRule"/>
</dbReference>
<dbReference type="HAMAP" id="MF_01074">
    <property type="entry name" value="LarC"/>
    <property type="match status" value="1"/>
</dbReference>
<feature type="region of interest" description="Disordered" evidence="3">
    <location>
        <begin position="72"/>
        <end position="111"/>
    </location>
</feature>
<organism evidence="4 5">
    <name type="scientific">Candidatus Mediterraneibacter stercoravium</name>
    <dbReference type="NCBI Taxonomy" id="2838685"/>
    <lineage>
        <taxon>Bacteria</taxon>
        <taxon>Bacillati</taxon>
        <taxon>Bacillota</taxon>
        <taxon>Clostridia</taxon>
        <taxon>Lachnospirales</taxon>
        <taxon>Lachnospiraceae</taxon>
        <taxon>Mediterraneibacter</taxon>
    </lineage>
</organism>
<reference evidence="4" key="1">
    <citation type="journal article" date="2021" name="PeerJ">
        <title>Extensive microbial diversity within the chicken gut microbiome revealed by metagenomics and culture.</title>
        <authorList>
            <person name="Gilroy R."/>
            <person name="Ravi A."/>
            <person name="Getino M."/>
            <person name="Pursley I."/>
            <person name="Horton D.L."/>
            <person name="Alikhan N.F."/>
            <person name="Baker D."/>
            <person name="Gharbi K."/>
            <person name="Hall N."/>
            <person name="Watson M."/>
            <person name="Adriaenssens E.M."/>
            <person name="Foster-Nyarko E."/>
            <person name="Jarju S."/>
            <person name="Secka A."/>
            <person name="Antonio M."/>
            <person name="Oren A."/>
            <person name="Chaudhuri R.R."/>
            <person name="La Ragione R."/>
            <person name="Hildebrand F."/>
            <person name="Pallen M.J."/>
        </authorList>
    </citation>
    <scope>NUCLEOTIDE SEQUENCE</scope>
    <source>
        <strain evidence="4">CHK196-3914</strain>
    </source>
</reference>
<comment type="function">
    <text evidence="2">Involved in the biosynthesis of a nickel-pincer cofactor ((SCS)Ni(II) pincer complex). Binds Ni(2+), and functions in nickel delivery to pyridinium-3,5-bisthiocarboxylic acid mononucleotide (P2TMN), to form the mature cofactor. Is thus probably required for the activation of nickel-pincer cofactor-dependent enzymes.</text>
</comment>
<feature type="compositionally biased region" description="Basic residues" evidence="3">
    <location>
        <begin position="101"/>
        <end position="111"/>
    </location>
</feature>
<evidence type="ECO:0000256" key="1">
    <source>
        <dbReference type="ARBA" id="ARBA00022596"/>
    </source>
</evidence>
<dbReference type="Proteomes" id="UP000824116">
    <property type="component" value="Unassembled WGS sequence"/>
</dbReference>
<evidence type="ECO:0000313" key="4">
    <source>
        <dbReference type="EMBL" id="HIZ74019.1"/>
    </source>
</evidence>
<accession>A0A9D2K1U5</accession>
<gene>
    <name evidence="2 4" type="primary">larC</name>
    <name evidence="4" type="ORF">H9723_02065</name>
</gene>
<comment type="caution">
    <text evidence="4">The sequence shown here is derived from an EMBL/GenBank/DDBJ whole genome shotgun (WGS) entry which is preliminary data.</text>
</comment>
<evidence type="ECO:0000256" key="3">
    <source>
        <dbReference type="SAM" id="MobiDB-lite"/>
    </source>
</evidence>
<evidence type="ECO:0000313" key="5">
    <source>
        <dbReference type="Proteomes" id="UP000824116"/>
    </source>
</evidence>
<dbReference type="GO" id="GO:0016151">
    <property type="term" value="F:nickel cation binding"/>
    <property type="evidence" value="ECO:0007669"/>
    <property type="project" value="UniProtKB-UniRule"/>
</dbReference>
<dbReference type="EMBL" id="DXAY01000046">
    <property type="protein sequence ID" value="HIZ74019.1"/>
    <property type="molecule type" value="Genomic_DNA"/>
</dbReference>
<dbReference type="AlphaFoldDB" id="A0A9D2K1U5"/>